<evidence type="ECO:0000256" key="5">
    <source>
        <dbReference type="ARBA" id="ARBA00023136"/>
    </source>
</evidence>
<keyword evidence="4 6" id="KW-1133">Transmembrane helix</keyword>
<evidence type="ECO:0000256" key="4">
    <source>
        <dbReference type="ARBA" id="ARBA00022989"/>
    </source>
</evidence>
<dbReference type="PANTHER" id="PTHR23501">
    <property type="entry name" value="MAJOR FACILITATOR SUPERFAMILY"/>
    <property type="match status" value="1"/>
</dbReference>
<organism evidence="8 9">
    <name type="scientific">Penicillium egyptiacum</name>
    <dbReference type="NCBI Taxonomy" id="1303716"/>
    <lineage>
        <taxon>Eukaryota</taxon>
        <taxon>Fungi</taxon>
        <taxon>Dikarya</taxon>
        <taxon>Ascomycota</taxon>
        <taxon>Pezizomycotina</taxon>
        <taxon>Eurotiomycetes</taxon>
        <taxon>Eurotiomycetidae</taxon>
        <taxon>Eurotiales</taxon>
        <taxon>Aspergillaceae</taxon>
        <taxon>Penicillium</taxon>
    </lineage>
</organism>
<keyword evidence="2" id="KW-0813">Transport</keyword>
<feature type="transmembrane region" description="Helical" evidence="6">
    <location>
        <begin position="101"/>
        <end position="121"/>
    </location>
</feature>
<dbReference type="PANTHER" id="PTHR23501:SF177">
    <property type="entry name" value="MAJOR FACILITATOR SUPERFAMILY (MFS) PROFILE DOMAIN-CONTAINING PROTEIN-RELATED"/>
    <property type="match status" value="1"/>
</dbReference>
<feature type="transmembrane region" description="Helical" evidence="6">
    <location>
        <begin position="291"/>
        <end position="310"/>
    </location>
</feature>
<feature type="transmembrane region" description="Helical" evidence="6">
    <location>
        <begin position="347"/>
        <end position="366"/>
    </location>
</feature>
<dbReference type="OrthoDB" id="10021397at2759"/>
<feature type="transmembrane region" description="Helical" evidence="6">
    <location>
        <begin position="317"/>
        <end position="335"/>
    </location>
</feature>
<dbReference type="SUPFAM" id="SSF103473">
    <property type="entry name" value="MFS general substrate transporter"/>
    <property type="match status" value="1"/>
</dbReference>
<feature type="transmembrane region" description="Helical" evidence="6">
    <location>
        <begin position="442"/>
        <end position="466"/>
    </location>
</feature>
<evidence type="ECO:0000256" key="1">
    <source>
        <dbReference type="ARBA" id="ARBA00004141"/>
    </source>
</evidence>
<dbReference type="CDD" id="cd17502">
    <property type="entry name" value="MFS_Azr1_MDR_like"/>
    <property type="match status" value="1"/>
</dbReference>
<name>A0A9W4K887_9EURO</name>
<dbReference type="Gene3D" id="1.20.1250.20">
    <property type="entry name" value="MFS general substrate transporter like domains"/>
    <property type="match status" value="1"/>
</dbReference>
<proteinExistence type="predicted"/>
<dbReference type="AlphaFoldDB" id="A0A9W4K887"/>
<dbReference type="PROSITE" id="PS50850">
    <property type="entry name" value="MFS"/>
    <property type="match status" value="1"/>
</dbReference>
<evidence type="ECO:0000256" key="2">
    <source>
        <dbReference type="ARBA" id="ARBA00022448"/>
    </source>
</evidence>
<feature type="transmembrane region" description="Helical" evidence="6">
    <location>
        <begin position="213"/>
        <end position="230"/>
    </location>
</feature>
<protein>
    <recommendedName>
        <fullName evidence="7">Major facilitator superfamily (MFS) profile domain-containing protein</fullName>
    </recommendedName>
</protein>
<dbReference type="EMBL" id="CAJVRC010000846">
    <property type="protein sequence ID" value="CAG8893096.1"/>
    <property type="molecule type" value="Genomic_DNA"/>
</dbReference>
<feature type="domain" description="Major facilitator superfamily (MFS) profile" evidence="7">
    <location>
        <begin position="1"/>
        <end position="487"/>
    </location>
</feature>
<keyword evidence="5 6" id="KW-0472">Membrane</keyword>
<evidence type="ECO:0000313" key="9">
    <source>
        <dbReference type="Proteomes" id="UP001154252"/>
    </source>
</evidence>
<dbReference type="FunFam" id="1.20.1250.20:FF:000196">
    <property type="entry name" value="MFS toxin efflux pump (AflT)"/>
    <property type="match status" value="1"/>
</dbReference>
<dbReference type="InterPro" id="IPR020846">
    <property type="entry name" value="MFS_dom"/>
</dbReference>
<evidence type="ECO:0000259" key="7">
    <source>
        <dbReference type="PROSITE" id="PS50850"/>
    </source>
</evidence>
<evidence type="ECO:0000256" key="3">
    <source>
        <dbReference type="ARBA" id="ARBA00022692"/>
    </source>
</evidence>
<reference evidence="8" key="1">
    <citation type="submission" date="2021-07" db="EMBL/GenBank/DDBJ databases">
        <authorList>
            <person name="Branca A.L. A."/>
        </authorList>
    </citation>
    <scope>NUCLEOTIDE SEQUENCE</scope>
</reference>
<feature type="transmembrane region" description="Helical" evidence="6">
    <location>
        <begin position="378"/>
        <end position="401"/>
    </location>
</feature>
<keyword evidence="3 6" id="KW-0812">Transmembrane</keyword>
<gene>
    <name evidence="8" type="ORF">PEGY_LOCUS3368</name>
</gene>
<comment type="subcellular location">
    <subcellularLocation>
        <location evidence="1">Membrane</location>
        <topology evidence="1">Multi-pass membrane protein</topology>
    </subcellularLocation>
</comment>
<dbReference type="Proteomes" id="UP001154252">
    <property type="component" value="Unassembled WGS sequence"/>
</dbReference>
<feature type="transmembrane region" description="Helical" evidence="6">
    <location>
        <begin position="159"/>
        <end position="179"/>
    </location>
</feature>
<evidence type="ECO:0000256" key="6">
    <source>
        <dbReference type="SAM" id="Phobius"/>
    </source>
</evidence>
<feature type="transmembrane region" description="Helical" evidence="6">
    <location>
        <begin position="68"/>
        <end position="89"/>
    </location>
</feature>
<dbReference type="InterPro" id="IPR036259">
    <property type="entry name" value="MFS_trans_sf"/>
</dbReference>
<feature type="transmembrane region" description="Helical" evidence="6">
    <location>
        <begin position="127"/>
        <end position="147"/>
    </location>
</feature>
<dbReference type="InterPro" id="IPR011701">
    <property type="entry name" value="MFS"/>
</dbReference>
<comment type="caution">
    <text evidence="8">The sequence shown here is derived from an EMBL/GenBank/DDBJ whole genome shotgun (WGS) entry which is preliminary data.</text>
</comment>
<accession>A0A9W4K887</accession>
<feature type="transmembrane region" description="Helical" evidence="6">
    <location>
        <begin position="250"/>
        <end position="271"/>
    </location>
</feature>
<keyword evidence="9" id="KW-1185">Reference proteome</keyword>
<dbReference type="GO" id="GO:0005886">
    <property type="term" value="C:plasma membrane"/>
    <property type="evidence" value="ECO:0007669"/>
    <property type="project" value="TreeGrafter"/>
</dbReference>
<evidence type="ECO:0000313" key="8">
    <source>
        <dbReference type="EMBL" id="CAG8893096.1"/>
    </source>
</evidence>
<dbReference type="Pfam" id="PF07690">
    <property type="entry name" value="MFS_1"/>
    <property type="match status" value="1"/>
</dbReference>
<dbReference type="GO" id="GO:0022857">
    <property type="term" value="F:transmembrane transporter activity"/>
    <property type="evidence" value="ECO:0007669"/>
    <property type="project" value="InterPro"/>
</dbReference>
<sequence>MAPTLSALVSDKPADTATAIPRITDTFHCLDGIAWYDSAFFMTIGGFQTTSGKAYKYSSLKAYKYSSLKATCILSIFIFEFGSLICGLASNPVTLIVGRTIAGLGAAGIGVGAYTIIGFAVEPKKRPMLTGLIGASYCIASAIGPLMGGGFAENVTWRWCFYINLPVGGLSGLMILLFFQTPSGAKPVEATLKEKLLQMDPGGQTKSWSSPDVIGLLVGFGALLTLFAAWEFSQGERAILVLRLMRPRAVCVNMLCAFFSAGSYFVIVYYLPIYFQSIDKVGPIDSGIRNLPLILTVSFATIASGVSISVAGVAAPILVAAASVSTVAAGLLYMLDIGTAARSWIGYQVLGGVGWGACFQIPTIVAQASAERQELASVTAVILFFQTLGGAFFVSAAQAAFVNQLIRQPPLVAPDVNSAAVVATGATQLRAMFDEKQVPGILLAYMAGIRIAFAIAIGGAGTVFMCSLSSSWRLLDGNAPNNTGVMC</sequence>